<evidence type="ECO:0000313" key="3">
    <source>
        <dbReference type="EMBL" id="KIC72171.1"/>
    </source>
</evidence>
<evidence type="ECO:0000256" key="2">
    <source>
        <dbReference type="SAM" id="MobiDB-lite"/>
    </source>
</evidence>
<feature type="compositionally biased region" description="Low complexity" evidence="2">
    <location>
        <begin position="200"/>
        <end position="210"/>
    </location>
</feature>
<comment type="caution">
    <text evidence="3">The sequence shown here is derived from an EMBL/GenBank/DDBJ whole genome shotgun (WGS) entry which is preliminary data.</text>
</comment>
<reference evidence="3 4" key="1">
    <citation type="journal article" date="2014" name="Mol. Biol. Evol.">
        <title>Massive expansion of Ubiquitination-related gene families within the Chlamydiae.</title>
        <authorList>
            <person name="Domman D."/>
            <person name="Collingro A."/>
            <person name="Lagkouvardos I."/>
            <person name="Gehre L."/>
            <person name="Weinmaier T."/>
            <person name="Rattei T."/>
            <person name="Subtil A."/>
            <person name="Horn M."/>
        </authorList>
    </citation>
    <scope>NUCLEOTIDE SEQUENCE [LARGE SCALE GENOMIC DNA]</scope>
    <source>
        <strain evidence="3 4">EI2</strain>
    </source>
</reference>
<keyword evidence="1" id="KW-0175">Coiled coil</keyword>
<sequence>MIPSASLSNLENFSFTAYFTKQMANVNHSFVLGSVSSRIVGFVAIPFTSLADAFAHACLTTSKFATGIVISPYNITADLFFPDKAASTDLELSSALIHLIRVVESLVTGILLPFVCLLNPERANQFMSQRLPKNEKSAQPFSRLSRHSSYREYWPETTTVNRDKKAQPHSLKARPLPLDSTPGFRESNIPPNLVTTEKPAANSQAQASSSGTTPFRASVKSQPTVSTPQSSTSFIPPAPVDGPPPPPPPPPSLSSFSSQISVSTLQATANNLSKSTPIDGISINRRSLNQTPSVQVSFIESLKEAMNKKRSSLPAYSTTPPLTPSRINSARTQFTKPNPANILNPHLLLLNDNNPHVQRRLTEQISKVLEISTFKLKKYDDCELVQTLKKDVMWKDYLESSDEEENKIEALQTYFQELESLNDRKREAAAKLRNSTSAIIITRSPTKTKSISPAGATKKPVTPSKNRELEKLKIETLNQLRFKDGTYNCPNLAVRRLATLNFKIAQLNNGMFRNIIKLIDYQDFTKRHGALVKKIIGATSESILESIAMKNEIGLITQVVNEVKDLR</sequence>
<gene>
    <name evidence="3" type="ORF">DB44_CO00410</name>
</gene>
<dbReference type="AlphaFoldDB" id="A0A0C1JNQ8"/>
<dbReference type="EMBL" id="JSAN01000061">
    <property type="protein sequence ID" value="KIC72171.1"/>
    <property type="molecule type" value="Genomic_DNA"/>
</dbReference>
<proteinExistence type="predicted"/>
<evidence type="ECO:0000256" key="1">
    <source>
        <dbReference type="SAM" id="Coils"/>
    </source>
</evidence>
<dbReference type="Proteomes" id="UP000031465">
    <property type="component" value="Unassembled WGS sequence"/>
</dbReference>
<organism evidence="3 4">
    <name type="scientific">Candidatus Protochlamydia amoebophila</name>
    <dbReference type="NCBI Taxonomy" id="362787"/>
    <lineage>
        <taxon>Bacteria</taxon>
        <taxon>Pseudomonadati</taxon>
        <taxon>Chlamydiota</taxon>
        <taxon>Chlamydiia</taxon>
        <taxon>Parachlamydiales</taxon>
        <taxon>Parachlamydiaceae</taxon>
        <taxon>Candidatus Protochlamydia</taxon>
    </lineage>
</organism>
<protein>
    <submittedName>
        <fullName evidence="3">Uncharacterized protein</fullName>
    </submittedName>
</protein>
<dbReference type="PATRIC" id="fig|362787.3.peg.982"/>
<feature type="compositionally biased region" description="Low complexity" evidence="2">
    <location>
        <begin position="221"/>
        <end position="233"/>
    </location>
</feature>
<name>A0A0C1JNQ8_9BACT</name>
<feature type="coiled-coil region" evidence="1">
    <location>
        <begin position="401"/>
        <end position="438"/>
    </location>
</feature>
<evidence type="ECO:0000313" key="4">
    <source>
        <dbReference type="Proteomes" id="UP000031465"/>
    </source>
</evidence>
<feature type="compositionally biased region" description="Pro residues" evidence="2">
    <location>
        <begin position="236"/>
        <end position="252"/>
    </location>
</feature>
<feature type="region of interest" description="Disordered" evidence="2">
    <location>
        <begin position="156"/>
        <end position="261"/>
    </location>
</feature>
<accession>A0A0C1JNQ8</accession>